<sequence>MALQTTVKISNVTNLSDARYCAGMGVDMLGFSMDSHSADYVAPEKVGEMRGWVAGVQIVGETQSIDPEAVSSMVDVYQPDMVQVDEAALLPFLHTLNKPLILRLDLVGTTLAQLDTLASTPMPDMTYLLLESASPVHFDDDLLAALGQLASRHAVLLGTGISPDNVHTLLTQLPLAGIALAGENEERPGSKDFGALMDVLETLESSDE</sequence>
<evidence type="ECO:0000256" key="3">
    <source>
        <dbReference type="ARBA" id="ARBA00012572"/>
    </source>
</evidence>
<comment type="catalytic activity">
    <reaction evidence="1">
        <text>N-(5-phospho-beta-D-ribosyl)anthranilate = 1-(2-carboxyphenylamino)-1-deoxy-D-ribulose 5-phosphate</text>
        <dbReference type="Rhea" id="RHEA:21540"/>
        <dbReference type="ChEBI" id="CHEBI:18277"/>
        <dbReference type="ChEBI" id="CHEBI:58613"/>
        <dbReference type="EC" id="5.3.1.24"/>
    </reaction>
</comment>
<reference evidence="10 11" key="1">
    <citation type="submission" date="2021-03" db="EMBL/GenBank/DDBJ databases">
        <title>Fibrella sp. HMF5036 genome sequencing and assembly.</title>
        <authorList>
            <person name="Kang H."/>
            <person name="Kim H."/>
            <person name="Bae S."/>
            <person name="Joh K."/>
        </authorList>
    </citation>
    <scope>NUCLEOTIDE SEQUENCE [LARGE SCALE GENOMIC DNA]</scope>
    <source>
        <strain evidence="10 11">HMF5036</strain>
    </source>
</reference>
<evidence type="ECO:0000313" key="11">
    <source>
        <dbReference type="Proteomes" id="UP000664795"/>
    </source>
</evidence>
<keyword evidence="11" id="KW-1185">Reference proteome</keyword>
<evidence type="ECO:0000256" key="2">
    <source>
        <dbReference type="ARBA" id="ARBA00004664"/>
    </source>
</evidence>
<dbReference type="InterPro" id="IPR001240">
    <property type="entry name" value="PRAI_dom"/>
</dbReference>
<dbReference type="EMBL" id="JAFMYU010000007">
    <property type="protein sequence ID" value="MBO0931536.1"/>
    <property type="molecule type" value="Genomic_DNA"/>
</dbReference>
<evidence type="ECO:0000256" key="8">
    <source>
        <dbReference type="ARBA" id="ARBA00023235"/>
    </source>
</evidence>
<dbReference type="EC" id="5.3.1.24" evidence="3"/>
<dbReference type="InterPro" id="IPR011060">
    <property type="entry name" value="RibuloseP-bd_barrel"/>
</dbReference>
<dbReference type="GO" id="GO:0000162">
    <property type="term" value="P:L-tryptophan biosynthetic process"/>
    <property type="evidence" value="ECO:0007669"/>
    <property type="project" value="UniProtKB-KW"/>
</dbReference>
<keyword evidence="5" id="KW-0028">Amino-acid biosynthesis</keyword>
<dbReference type="InterPro" id="IPR013785">
    <property type="entry name" value="Aldolase_TIM"/>
</dbReference>
<evidence type="ECO:0000256" key="7">
    <source>
        <dbReference type="ARBA" id="ARBA00023141"/>
    </source>
</evidence>
<evidence type="ECO:0000256" key="5">
    <source>
        <dbReference type="ARBA" id="ARBA00022605"/>
    </source>
</evidence>
<gene>
    <name evidence="10" type="ORF">J2I48_11050</name>
</gene>
<proteinExistence type="predicted"/>
<keyword evidence="8 10" id="KW-0413">Isomerase</keyword>
<organism evidence="10 11">
    <name type="scientific">Fibrella aquatilis</name>
    <dbReference type="NCBI Taxonomy" id="2817059"/>
    <lineage>
        <taxon>Bacteria</taxon>
        <taxon>Pseudomonadati</taxon>
        <taxon>Bacteroidota</taxon>
        <taxon>Cytophagia</taxon>
        <taxon>Cytophagales</taxon>
        <taxon>Spirosomataceae</taxon>
        <taxon>Fibrella</taxon>
    </lineage>
</organism>
<dbReference type="AlphaFoldDB" id="A0A939G7M5"/>
<dbReference type="SUPFAM" id="SSF51366">
    <property type="entry name" value="Ribulose-phoshate binding barrel"/>
    <property type="match status" value="1"/>
</dbReference>
<protein>
    <recommendedName>
        <fullName evidence="4">N-(5'-phosphoribosyl)anthranilate isomerase</fullName>
        <ecNumber evidence="3">5.3.1.24</ecNumber>
    </recommendedName>
</protein>
<dbReference type="GO" id="GO:0004640">
    <property type="term" value="F:phosphoribosylanthranilate isomerase activity"/>
    <property type="evidence" value="ECO:0007669"/>
    <property type="project" value="UniProtKB-EC"/>
</dbReference>
<name>A0A939G7M5_9BACT</name>
<dbReference type="PANTHER" id="PTHR42894">
    <property type="entry name" value="N-(5'-PHOSPHORIBOSYL)ANTHRANILATE ISOMERASE"/>
    <property type="match status" value="1"/>
</dbReference>
<evidence type="ECO:0000256" key="4">
    <source>
        <dbReference type="ARBA" id="ARBA00022272"/>
    </source>
</evidence>
<feature type="domain" description="N-(5'phosphoribosyl) anthranilate isomerase (PRAI)" evidence="9">
    <location>
        <begin position="8"/>
        <end position="199"/>
    </location>
</feature>
<evidence type="ECO:0000259" key="9">
    <source>
        <dbReference type="Pfam" id="PF00697"/>
    </source>
</evidence>
<comment type="caution">
    <text evidence="10">The sequence shown here is derived from an EMBL/GenBank/DDBJ whole genome shotgun (WGS) entry which is preliminary data.</text>
</comment>
<dbReference type="RefSeq" id="WP_207335501.1">
    <property type="nucleotide sequence ID" value="NZ_JAFMYU010000007.1"/>
</dbReference>
<dbReference type="Proteomes" id="UP000664795">
    <property type="component" value="Unassembled WGS sequence"/>
</dbReference>
<dbReference type="Gene3D" id="3.20.20.70">
    <property type="entry name" value="Aldolase class I"/>
    <property type="match status" value="1"/>
</dbReference>
<dbReference type="Pfam" id="PF00697">
    <property type="entry name" value="PRAI"/>
    <property type="match status" value="1"/>
</dbReference>
<comment type="pathway">
    <text evidence="2">Amino-acid biosynthesis; L-tryptophan biosynthesis; L-tryptophan from chorismate: step 3/5.</text>
</comment>
<keyword evidence="7" id="KW-0057">Aromatic amino acid biosynthesis</keyword>
<accession>A0A939G7M5</accession>
<evidence type="ECO:0000313" key="10">
    <source>
        <dbReference type="EMBL" id="MBO0931536.1"/>
    </source>
</evidence>
<evidence type="ECO:0000256" key="6">
    <source>
        <dbReference type="ARBA" id="ARBA00022822"/>
    </source>
</evidence>
<evidence type="ECO:0000256" key="1">
    <source>
        <dbReference type="ARBA" id="ARBA00001164"/>
    </source>
</evidence>
<keyword evidence="6" id="KW-0822">Tryptophan biosynthesis</keyword>
<dbReference type="InterPro" id="IPR044643">
    <property type="entry name" value="TrpF_fam"/>
</dbReference>
<dbReference type="PANTHER" id="PTHR42894:SF1">
    <property type="entry name" value="N-(5'-PHOSPHORIBOSYL)ANTHRANILATE ISOMERASE"/>
    <property type="match status" value="1"/>
</dbReference>